<dbReference type="EC" id="5.1.99.6" evidence="3 11"/>
<dbReference type="HAMAP" id="MF_01966">
    <property type="entry name" value="NADHX_epimerase"/>
    <property type="match status" value="1"/>
</dbReference>
<gene>
    <name evidence="13" type="ORF">DGYR_LOCUS2885</name>
</gene>
<evidence type="ECO:0000256" key="9">
    <source>
        <dbReference type="ARBA" id="ARBA00023235"/>
    </source>
</evidence>
<feature type="binding site" evidence="11">
    <location>
        <begin position="90"/>
        <end position="94"/>
    </location>
    <ligand>
        <name>(6S)-NADPHX</name>
        <dbReference type="ChEBI" id="CHEBI:64076"/>
    </ligand>
</feature>
<comment type="similarity">
    <text evidence="11">Belongs to the NnrE/AIBP family.</text>
</comment>
<dbReference type="InterPro" id="IPR004443">
    <property type="entry name" value="YjeF_N_dom"/>
</dbReference>
<dbReference type="Proteomes" id="UP000549394">
    <property type="component" value="Unassembled WGS sequence"/>
</dbReference>
<sequence length="280" mass="31621">MILKRLIRNWQTRKFHLSLNMAGLQNKMKFLNQEEAQQIDEDLFNEFAFSVDQLMELAGLSCAHAVVRAFPKESLTREKGAILIACGPGNNGGDGLVCARHLKLFGYKPTIYYPKRPKKTLFENLVTQCEKMDIPFLSYLPSDPQLIHDSYNLIVDAIFGFSFKGEMRGDFPDIMKKLITSKLPVASIDIPSGWDVETGPVEERPSFKSEVLISLTAPKLCAKKFYGRQHFLGGRFIPPDLAKKYELVLPPFPGCECIVEIPVEKMSPEDEGVESKSTRE</sequence>
<dbReference type="AlphaFoldDB" id="A0A7I8VCQ5"/>
<evidence type="ECO:0000256" key="4">
    <source>
        <dbReference type="ARBA" id="ARBA00022723"/>
    </source>
</evidence>
<evidence type="ECO:0000256" key="5">
    <source>
        <dbReference type="ARBA" id="ARBA00022741"/>
    </source>
</evidence>
<reference evidence="13 14" key="1">
    <citation type="submission" date="2020-08" db="EMBL/GenBank/DDBJ databases">
        <authorList>
            <person name="Hejnol A."/>
        </authorList>
    </citation>
    <scope>NUCLEOTIDE SEQUENCE [LARGE SCALE GENOMIC DNA]</scope>
</reference>
<dbReference type="PANTHER" id="PTHR13232:SF10">
    <property type="entry name" value="NAD(P)H-HYDRATE EPIMERASE"/>
    <property type="match status" value="1"/>
</dbReference>
<feature type="binding site" evidence="11">
    <location>
        <position position="156"/>
    </location>
    <ligand>
        <name>K(+)</name>
        <dbReference type="ChEBI" id="CHEBI:29103"/>
    </ligand>
</feature>
<evidence type="ECO:0000256" key="1">
    <source>
        <dbReference type="ARBA" id="ARBA00000013"/>
    </source>
</evidence>
<feature type="binding site" evidence="11">
    <location>
        <position position="192"/>
    </location>
    <ligand>
        <name>K(+)</name>
        <dbReference type="ChEBI" id="CHEBI:29103"/>
    </ligand>
</feature>
<comment type="caution">
    <text evidence="11">Lacks conserved residue(s) required for the propagation of feature annotation.</text>
</comment>
<evidence type="ECO:0000259" key="12">
    <source>
        <dbReference type="PROSITE" id="PS51385"/>
    </source>
</evidence>
<evidence type="ECO:0000256" key="11">
    <source>
        <dbReference type="HAMAP-Rule" id="MF_03159"/>
    </source>
</evidence>
<dbReference type="SUPFAM" id="SSF64153">
    <property type="entry name" value="YjeF N-terminal domain-like"/>
    <property type="match status" value="1"/>
</dbReference>
<comment type="catalytic activity">
    <reaction evidence="2 11">
        <text>(6R)-NADPHX = (6S)-NADPHX</text>
        <dbReference type="Rhea" id="RHEA:32227"/>
        <dbReference type="ChEBI" id="CHEBI:64076"/>
        <dbReference type="ChEBI" id="CHEBI:64077"/>
        <dbReference type="EC" id="5.1.99.6"/>
    </reaction>
</comment>
<accession>A0A7I8VCQ5</accession>
<dbReference type="Pfam" id="PF03853">
    <property type="entry name" value="YjeF_N"/>
    <property type="match status" value="1"/>
</dbReference>
<dbReference type="GO" id="GO:0005739">
    <property type="term" value="C:mitochondrion"/>
    <property type="evidence" value="ECO:0007669"/>
    <property type="project" value="TreeGrafter"/>
</dbReference>
<dbReference type="OrthoDB" id="10064708at2759"/>
<dbReference type="GO" id="GO:0052856">
    <property type="term" value="F:NAD(P)HX epimerase activity"/>
    <property type="evidence" value="ECO:0007669"/>
    <property type="project" value="UniProtKB-UniRule"/>
</dbReference>
<evidence type="ECO:0000256" key="6">
    <source>
        <dbReference type="ARBA" id="ARBA00022857"/>
    </source>
</evidence>
<evidence type="ECO:0000256" key="3">
    <source>
        <dbReference type="ARBA" id="ARBA00012228"/>
    </source>
</evidence>
<name>A0A7I8VCQ5_9ANNE</name>
<dbReference type="EMBL" id="CAJFCJ010000004">
    <property type="protein sequence ID" value="CAD5113992.1"/>
    <property type="molecule type" value="Genomic_DNA"/>
</dbReference>
<keyword evidence="14" id="KW-1185">Reference proteome</keyword>
<comment type="function">
    <text evidence="11">Catalyzes the epimerization of the S- and R-forms of NAD(P)HX, a damaged form of NAD(P)H that is a result of enzymatic or heat-dependent hydration. This is a prerequisite for the S-specific NAD(P)H-hydrate dehydratase to allow the repair of both epimers of NAD(P)HX.</text>
</comment>
<evidence type="ECO:0000256" key="8">
    <source>
        <dbReference type="ARBA" id="ARBA00023027"/>
    </source>
</evidence>
<dbReference type="PROSITE" id="PS51385">
    <property type="entry name" value="YJEF_N"/>
    <property type="match status" value="1"/>
</dbReference>
<feature type="binding site" evidence="11">
    <location>
        <begin position="160"/>
        <end position="166"/>
    </location>
    <ligand>
        <name>(6S)-NADPHX</name>
        <dbReference type="ChEBI" id="CHEBI:64076"/>
    </ligand>
</feature>
<feature type="binding site" evidence="11">
    <location>
        <position position="189"/>
    </location>
    <ligand>
        <name>(6S)-NADPHX</name>
        <dbReference type="ChEBI" id="CHEBI:64076"/>
    </ligand>
</feature>
<evidence type="ECO:0000256" key="10">
    <source>
        <dbReference type="ARBA" id="ARBA00041210"/>
    </source>
</evidence>
<protein>
    <recommendedName>
        <fullName evidence="3 11">NAD(P)H-hydrate epimerase</fullName>
        <ecNumber evidence="3 11">5.1.99.6</ecNumber>
    </recommendedName>
    <alternativeName>
        <fullName evidence="10 11">NAD(P)HX epimerase</fullName>
    </alternativeName>
</protein>
<keyword evidence="7 11" id="KW-0630">Potassium</keyword>
<dbReference type="InterPro" id="IPR036652">
    <property type="entry name" value="YjeF_N_dom_sf"/>
</dbReference>
<dbReference type="FunFam" id="3.40.50.10260:FF:000002">
    <property type="entry name" value="NAD(P)H-hydrate epimerase"/>
    <property type="match status" value="1"/>
</dbReference>
<evidence type="ECO:0000256" key="7">
    <source>
        <dbReference type="ARBA" id="ARBA00022958"/>
    </source>
</evidence>
<dbReference type="GO" id="GO:0046872">
    <property type="term" value="F:metal ion binding"/>
    <property type="evidence" value="ECO:0007669"/>
    <property type="project" value="UniProtKB-KW"/>
</dbReference>
<keyword evidence="9 11" id="KW-0413">Isomerase</keyword>
<dbReference type="Gene3D" id="3.40.50.10260">
    <property type="entry name" value="YjeF N-terminal domain"/>
    <property type="match status" value="1"/>
</dbReference>
<dbReference type="GO" id="GO:0000166">
    <property type="term" value="F:nucleotide binding"/>
    <property type="evidence" value="ECO:0007669"/>
    <property type="project" value="UniProtKB-KW"/>
</dbReference>
<comment type="caution">
    <text evidence="13">The sequence shown here is derived from an EMBL/GenBank/DDBJ whole genome shotgun (WGS) entry which is preliminary data.</text>
</comment>
<feature type="domain" description="YjeF N-terminal" evidence="12">
    <location>
        <begin position="36"/>
        <end position="249"/>
    </location>
</feature>
<comment type="catalytic activity">
    <reaction evidence="1 11">
        <text>(6R)-NADHX = (6S)-NADHX</text>
        <dbReference type="Rhea" id="RHEA:32215"/>
        <dbReference type="ChEBI" id="CHEBI:64074"/>
        <dbReference type="ChEBI" id="CHEBI:64075"/>
        <dbReference type="EC" id="5.1.99.6"/>
    </reaction>
</comment>
<keyword evidence="5 11" id="KW-0547">Nucleotide-binding</keyword>
<feature type="binding site" evidence="11">
    <location>
        <position position="91"/>
    </location>
    <ligand>
        <name>K(+)</name>
        <dbReference type="ChEBI" id="CHEBI:29103"/>
    </ligand>
</feature>
<dbReference type="InterPro" id="IPR032976">
    <property type="entry name" value="YJEFN_prot_NAXE-like"/>
</dbReference>
<dbReference type="PANTHER" id="PTHR13232">
    <property type="entry name" value="NAD(P)H-HYDRATE EPIMERASE"/>
    <property type="match status" value="1"/>
</dbReference>
<comment type="cofactor">
    <cofactor evidence="11">
        <name>K(+)</name>
        <dbReference type="ChEBI" id="CHEBI:29103"/>
    </cofactor>
    <text evidence="11">Binds 1 potassium ion per subunit.</text>
</comment>
<evidence type="ECO:0000313" key="13">
    <source>
        <dbReference type="EMBL" id="CAD5113992.1"/>
    </source>
</evidence>
<keyword evidence="8 11" id="KW-0520">NAD</keyword>
<dbReference type="NCBIfam" id="TIGR00197">
    <property type="entry name" value="yjeF_nterm"/>
    <property type="match status" value="1"/>
</dbReference>
<keyword evidence="6" id="KW-0521">NADP</keyword>
<evidence type="ECO:0000313" key="14">
    <source>
        <dbReference type="Proteomes" id="UP000549394"/>
    </source>
</evidence>
<proteinExistence type="inferred from homology"/>
<organism evidence="13 14">
    <name type="scientific">Dimorphilus gyrociliatus</name>
    <dbReference type="NCBI Taxonomy" id="2664684"/>
    <lineage>
        <taxon>Eukaryota</taxon>
        <taxon>Metazoa</taxon>
        <taxon>Spiralia</taxon>
        <taxon>Lophotrochozoa</taxon>
        <taxon>Annelida</taxon>
        <taxon>Polychaeta</taxon>
        <taxon>Polychaeta incertae sedis</taxon>
        <taxon>Dinophilidae</taxon>
        <taxon>Dimorphilus</taxon>
    </lineage>
</organism>
<evidence type="ECO:0000256" key="2">
    <source>
        <dbReference type="ARBA" id="ARBA00000909"/>
    </source>
</evidence>
<keyword evidence="4 11" id="KW-0479">Metal-binding</keyword>